<sequence>MRGIQNYTPTEWLRLDPPIWYLKEIRNKAVSRRFVRSRPATLDPFLQRLQHLRGKNIIAVVAFNSPWVIEILLRNMKEHVKDAEVIVCDNSNKPELRPEIEAACRAAETPYFSLPPNPEKHPCRSHGISLNWIYYNILLPLEPSIFACIDHDLIPYRDVKLVDLLNHQPVFGRKKDAPWSWFLWAGYCMFDFSHTKNKAVDFNNDRPALLDTGGQNWEPLYRRLDVRNMRFASHVIRNVAHPTANEHMPLEVLDDTWLHLGNVGQTKGRKDYFSDRAQFLSELFDAVRDGKQLAGFIGKPVEI</sequence>
<protein>
    <recommendedName>
        <fullName evidence="3">Glycosyltransferase 2-like domain-containing protein</fullName>
    </recommendedName>
</protein>
<evidence type="ECO:0008006" key="3">
    <source>
        <dbReference type="Google" id="ProtNLM"/>
    </source>
</evidence>
<accession>A0ABU5N1X2</accession>
<dbReference type="InterPro" id="IPR029044">
    <property type="entry name" value="Nucleotide-diphossugar_trans"/>
</dbReference>
<proteinExistence type="predicted"/>
<keyword evidence="2" id="KW-1185">Reference proteome</keyword>
<evidence type="ECO:0000313" key="1">
    <source>
        <dbReference type="EMBL" id="MDZ8120409.1"/>
    </source>
</evidence>
<name>A0ABU5N1X2_9BACT</name>
<reference evidence="1 2" key="1">
    <citation type="journal article" date="2024" name="Appl. Environ. Microbiol.">
        <title>Pontiella agarivorans sp. nov., a novel marine anaerobic bacterium capable of degrading macroalgal polysaccharides and fixing nitrogen.</title>
        <authorList>
            <person name="Liu N."/>
            <person name="Kivenson V."/>
            <person name="Peng X."/>
            <person name="Cui Z."/>
            <person name="Lankiewicz T.S."/>
            <person name="Gosselin K.M."/>
            <person name="English C.J."/>
            <person name="Blair E.M."/>
            <person name="O'Malley M.A."/>
            <person name="Valentine D.L."/>
        </authorList>
    </citation>
    <scope>NUCLEOTIDE SEQUENCE [LARGE SCALE GENOMIC DNA]</scope>
    <source>
        <strain evidence="1 2">NLcol2</strain>
    </source>
</reference>
<evidence type="ECO:0000313" key="2">
    <source>
        <dbReference type="Proteomes" id="UP001290861"/>
    </source>
</evidence>
<dbReference type="Proteomes" id="UP001290861">
    <property type="component" value="Unassembled WGS sequence"/>
</dbReference>
<dbReference type="EMBL" id="JARVCO010000012">
    <property type="protein sequence ID" value="MDZ8120409.1"/>
    <property type="molecule type" value="Genomic_DNA"/>
</dbReference>
<gene>
    <name evidence="1" type="ORF">P9H32_17400</name>
</gene>
<organism evidence="1 2">
    <name type="scientific">Pontiella agarivorans</name>
    <dbReference type="NCBI Taxonomy" id="3038953"/>
    <lineage>
        <taxon>Bacteria</taxon>
        <taxon>Pseudomonadati</taxon>
        <taxon>Kiritimatiellota</taxon>
        <taxon>Kiritimatiellia</taxon>
        <taxon>Kiritimatiellales</taxon>
        <taxon>Pontiellaceae</taxon>
        <taxon>Pontiella</taxon>
    </lineage>
</organism>
<dbReference type="SUPFAM" id="SSF53448">
    <property type="entry name" value="Nucleotide-diphospho-sugar transferases"/>
    <property type="match status" value="1"/>
</dbReference>
<comment type="caution">
    <text evidence="1">The sequence shown here is derived from an EMBL/GenBank/DDBJ whole genome shotgun (WGS) entry which is preliminary data.</text>
</comment>
<dbReference type="RefSeq" id="WP_322610182.1">
    <property type="nucleotide sequence ID" value="NZ_JARVCO010000012.1"/>
</dbReference>